<proteinExistence type="predicted"/>
<feature type="compositionally biased region" description="Low complexity" evidence="1">
    <location>
        <begin position="197"/>
        <end position="212"/>
    </location>
</feature>
<sequence>MVRASSVARNRKGRTVGTNGSSAPPSRNQRSNLPELLIQSKSGHTNRSEGIRGRRMSKTRDAASNGITNGISSCRDRTSQQRQRPDALVPPRNPETGDPFYGVFAQFPFQQADVFSYPKPEHKMHTALQLISQLPSRSRPKSTVHELKVGTPGCPVELVSHPVWTVTNSDMGRECRMRSIEVLTRLDTADRMGGQCSDTDTTTSDADTTDSG</sequence>
<accession>A0A8J6E675</accession>
<evidence type="ECO:0000313" key="3">
    <source>
        <dbReference type="Proteomes" id="UP000717585"/>
    </source>
</evidence>
<keyword evidence="2" id="KW-0449">Lipoprotein</keyword>
<feature type="compositionally biased region" description="Polar residues" evidence="1">
    <location>
        <begin position="16"/>
        <end position="32"/>
    </location>
</feature>
<organism evidence="2 3">
    <name type="scientific">Carpediemonas membranifera</name>
    <dbReference type="NCBI Taxonomy" id="201153"/>
    <lineage>
        <taxon>Eukaryota</taxon>
        <taxon>Metamonada</taxon>
        <taxon>Carpediemonas-like organisms</taxon>
        <taxon>Carpediemonas</taxon>
    </lineage>
</organism>
<name>A0A8J6E675_9EUKA</name>
<dbReference type="Proteomes" id="UP000717585">
    <property type="component" value="Unassembled WGS sequence"/>
</dbReference>
<gene>
    <name evidence="2" type="ORF">J8273_1775</name>
</gene>
<evidence type="ECO:0000256" key="1">
    <source>
        <dbReference type="SAM" id="MobiDB-lite"/>
    </source>
</evidence>
<reference evidence="2" key="1">
    <citation type="submission" date="2021-05" db="EMBL/GenBank/DDBJ databases">
        <title>A free-living protist that lacks canonical eukaryotic 1 DNA replication and segregation systems.</title>
        <authorList>
            <person name="Salas-Leiva D.E."/>
            <person name="Tromer E.C."/>
            <person name="Curtis B.A."/>
            <person name="Jerlstrom-Hultqvist J."/>
            <person name="Kolisko M."/>
            <person name="Yi Z."/>
            <person name="Salas-Leiva J.S."/>
            <person name="Gallot-Lavallee L."/>
            <person name="Kops G.J.P.L."/>
            <person name="Archibald J.M."/>
            <person name="Simpson A.G.B."/>
            <person name="Roger A.J."/>
        </authorList>
    </citation>
    <scope>NUCLEOTIDE SEQUENCE</scope>
    <source>
        <strain evidence="2">BICM</strain>
    </source>
</reference>
<feature type="compositionally biased region" description="Basic and acidic residues" evidence="1">
    <location>
        <begin position="74"/>
        <end position="85"/>
    </location>
</feature>
<evidence type="ECO:0000313" key="2">
    <source>
        <dbReference type="EMBL" id="KAG9396757.1"/>
    </source>
</evidence>
<protein>
    <submittedName>
        <fullName evidence="2">Prokaryotic membrane lipoprotein lipid attachment site</fullName>
    </submittedName>
</protein>
<comment type="caution">
    <text evidence="2">The sequence shown here is derived from an EMBL/GenBank/DDBJ whole genome shotgun (WGS) entry which is preliminary data.</text>
</comment>
<dbReference type="AlphaFoldDB" id="A0A8J6E675"/>
<feature type="region of interest" description="Disordered" evidence="1">
    <location>
        <begin position="191"/>
        <end position="212"/>
    </location>
</feature>
<dbReference type="EMBL" id="JAHDYR010000005">
    <property type="protein sequence ID" value="KAG9396757.1"/>
    <property type="molecule type" value="Genomic_DNA"/>
</dbReference>
<feature type="region of interest" description="Disordered" evidence="1">
    <location>
        <begin position="1"/>
        <end position="99"/>
    </location>
</feature>
<keyword evidence="3" id="KW-1185">Reference proteome</keyword>